<feature type="chain" id="PRO_5020880194" description="YhfM-like domain-containing protein" evidence="1">
    <location>
        <begin position="20"/>
        <end position="153"/>
    </location>
</feature>
<name>A0A4Q0VNJ8_9BACI</name>
<evidence type="ECO:0000313" key="3">
    <source>
        <dbReference type="EMBL" id="RXI96576.1"/>
    </source>
</evidence>
<dbReference type="EMBL" id="QOUX01000047">
    <property type="protein sequence ID" value="RXI96576.1"/>
    <property type="molecule type" value="Genomic_DNA"/>
</dbReference>
<protein>
    <recommendedName>
        <fullName evidence="2">YhfM-like domain-containing protein</fullName>
    </recommendedName>
</protein>
<proteinExistence type="predicted"/>
<dbReference type="AlphaFoldDB" id="A0A4Q0VNJ8"/>
<dbReference type="InterPro" id="IPR058780">
    <property type="entry name" value="YhfM-like_dom"/>
</dbReference>
<dbReference type="Proteomes" id="UP000290649">
    <property type="component" value="Unassembled WGS sequence"/>
</dbReference>
<dbReference type="Pfam" id="PF26353">
    <property type="entry name" value="YhfM"/>
    <property type="match status" value="1"/>
</dbReference>
<gene>
    <name evidence="3" type="ORF">DS745_23010</name>
</gene>
<keyword evidence="4" id="KW-1185">Reference proteome</keyword>
<feature type="signal peptide" evidence="1">
    <location>
        <begin position="1"/>
        <end position="19"/>
    </location>
</feature>
<evidence type="ECO:0000256" key="1">
    <source>
        <dbReference type="SAM" id="SignalP"/>
    </source>
</evidence>
<organism evidence="3 4">
    <name type="scientific">Anaerobacillus alkaliphilus</name>
    <dbReference type="NCBI Taxonomy" id="1548597"/>
    <lineage>
        <taxon>Bacteria</taxon>
        <taxon>Bacillati</taxon>
        <taxon>Bacillota</taxon>
        <taxon>Bacilli</taxon>
        <taxon>Bacillales</taxon>
        <taxon>Bacillaceae</taxon>
        <taxon>Anaerobacillus</taxon>
    </lineage>
</organism>
<evidence type="ECO:0000313" key="4">
    <source>
        <dbReference type="Proteomes" id="UP000290649"/>
    </source>
</evidence>
<keyword evidence="1" id="KW-0732">Signal</keyword>
<accession>A0A4Q0VNJ8</accession>
<dbReference type="PROSITE" id="PS51257">
    <property type="entry name" value="PROKAR_LIPOPROTEIN"/>
    <property type="match status" value="1"/>
</dbReference>
<sequence length="153" mass="17675">MRKLLVPLLLVVFTLVACNSEEVYEGVPYKDKEVIEIIFYRNWQAPGLLGFNRVRAVSSLRHTQRINDYETMVTLITIINKTKETNAFDVLLRNSDYDIILKFDDDTTKIMHLAVNDEGEKGLLVDNSEPANAFRIQVEDNMKIREVIEGRNN</sequence>
<evidence type="ECO:0000259" key="2">
    <source>
        <dbReference type="Pfam" id="PF26353"/>
    </source>
</evidence>
<reference evidence="3 4" key="1">
    <citation type="journal article" date="2019" name="Int. J. Syst. Evol. Microbiol.">
        <title>Anaerobacillus alkaliphilus sp. nov., a novel alkaliphilic and moderately halophilic bacterium.</title>
        <authorList>
            <person name="Borsodi A.K."/>
            <person name="Aszalos J.M."/>
            <person name="Bihari P."/>
            <person name="Nagy I."/>
            <person name="Schumann P."/>
            <person name="Sproer C."/>
            <person name="Kovacs A.L."/>
            <person name="Boka K."/>
            <person name="Dobosy P."/>
            <person name="Ovari M."/>
            <person name="Szili-Kovacs T."/>
            <person name="Toth E."/>
        </authorList>
    </citation>
    <scope>NUCLEOTIDE SEQUENCE [LARGE SCALE GENOMIC DNA]</scope>
    <source>
        <strain evidence="3 4">B16-10</strain>
    </source>
</reference>
<dbReference type="RefSeq" id="WP_129080551.1">
    <property type="nucleotide sequence ID" value="NZ_QOUX01000047.1"/>
</dbReference>
<feature type="domain" description="YhfM-like" evidence="2">
    <location>
        <begin position="62"/>
        <end position="150"/>
    </location>
</feature>
<comment type="caution">
    <text evidence="3">The sequence shown here is derived from an EMBL/GenBank/DDBJ whole genome shotgun (WGS) entry which is preliminary data.</text>
</comment>